<proteinExistence type="predicted"/>
<dbReference type="KEGG" id="fer:FNB15_13920"/>
<accession>A0A516H3X8</accession>
<evidence type="ECO:0000313" key="1">
    <source>
        <dbReference type="EMBL" id="QDO98300.1"/>
    </source>
</evidence>
<dbReference type="OrthoDB" id="8436846at2"/>
<evidence type="ECO:0000313" key="2">
    <source>
        <dbReference type="Proteomes" id="UP000317496"/>
    </source>
</evidence>
<gene>
    <name evidence="1" type="ORF">FNB15_13920</name>
</gene>
<organism evidence="1 2">
    <name type="scientific">Ferrovibrio terrae</name>
    <dbReference type="NCBI Taxonomy" id="2594003"/>
    <lineage>
        <taxon>Bacteria</taxon>
        <taxon>Pseudomonadati</taxon>
        <taxon>Pseudomonadota</taxon>
        <taxon>Alphaproteobacteria</taxon>
        <taxon>Rhodospirillales</taxon>
        <taxon>Rhodospirillaceae</taxon>
        <taxon>Ferrovibrio</taxon>
    </lineage>
</organism>
<dbReference type="RefSeq" id="WP_144069281.1">
    <property type="nucleotide sequence ID" value="NZ_CP041636.1"/>
</dbReference>
<dbReference type="AlphaFoldDB" id="A0A516H3X8"/>
<reference evidence="1 2" key="1">
    <citation type="submission" date="2019-07" db="EMBL/GenBank/DDBJ databases">
        <title>Genome sequencing for Ferrovibrio sp. K5.</title>
        <authorList>
            <person name="Park S.-J."/>
        </authorList>
    </citation>
    <scope>NUCLEOTIDE SEQUENCE [LARGE SCALE GENOMIC DNA]</scope>
    <source>
        <strain evidence="1 2">K5</strain>
    </source>
</reference>
<dbReference type="Proteomes" id="UP000317496">
    <property type="component" value="Chromosome"/>
</dbReference>
<sequence>MSVFNRMKAFLFSDDAADAPAPRRTAGAPHLRVVAGAAPLPRKIQAGNLQMIGLQAVRDALGDDWAKRRETIHSIVEGVIRERLDAGDTHYHLENDDYLVLFLQLNHAQAKAKAAAIAQEAERLILGELPEHHIHIASTVAEVDSSFLASKVNSMDELLQHVKAGGVETNGATTASGDVLMFGDEPVHDGFAETAQQRPAPMMGAGPDLTDLDQSLDMLFQKKKSASFLKECQASFYPNFSVKRRAFSFYTVHVTHMPTGRTADASDPMLEDPEELEFLLDRYRLTTALLGLHRMVTGGHKGFITIPVTFATLATSRTRNIYLERFKDLPAGLFRSLSIVMTNIPNGTPGSRIADAFNYVQRYCAVRTLNLAPDPRLIDLYAQTGCHAFSTGLPTEIADPAARFQALSAFTKRAAWHKMESILWNVNDATGLELGVNAGFGFLCGDAVAPQIATPGHRQALRADHIPQRMVVA</sequence>
<protein>
    <submittedName>
        <fullName evidence="1">Uncharacterized protein</fullName>
    </submittedName>
</protein>
<dbReference type="EMBL" id="CP041636">
    <property type="protein sequence ID" value="QDO98300.1"/>
    <property type="molecule type" value="Genomic_DNA"/>
</dbReference>
<name>A0A516H3X8_9PROT</name>
<keyword evidence="2" id="KW-1185">Reference proteome</keyword>